<proteinExistence type="predicted"/>
<dbReference type="SUPFAM" id="SSF46689">
    <property type="entry name" value="Homeodomain-like"/>
    <property type="match status" value="2"/>
</dbReference>
<keyword evidence="4" id="KW-1185">Reference proteome</keyword>
<feature type="region of interest" description="Disordered" evidence="1">
    <location>
        <begin position="48"/>
        <end position="145"/>
    </location>
</feature>
<feature type="compositionally biased region" description="Low complexity" evidence="1">
    <location>
        <begin position="251"/>
        <end position="261"/>
    </location>
</feature>
<reference evidence="3 4" key="1">
    <citation type="journal article" date="2024" name="Microbiol. Resour. Announc.">
        <title>Genome annotations for the ascomycete fungi Trichoderma harzianum, Trichoderma aggressivum, and Purpureocillium lilacinum.</title>
        <authorList>
            <person name="Beijen E.P.W."/>
            <person name="Ohm R.A."/>
        </authorList>
    </citation>
    <scope>NUCLEOTIDE SEQUENCE [LARGE SCALE GENOMIC DNA]</scope>
    <source>
        <strain evidence="3 4">CBS 150709</strain>
    </source>
</reference>
<dbReference type="EMBL" id="JAWRVI010000001">
    <property type="protein sequence ID" value="KAK4095613.1"/>
    <property type="molecule type" value="Genomic_DNA"/>
</dbReference>
<feature type="region of interest" description="Disordered" evidence="1">
    <location>
        <begin position="251"/>
        <end position="308"/>
    </location>
</feature>
<feature type="compositionally biased region" description="Polar residues" evidence="1">
    <location>
        <begin position="417"/>
        <end position="439"/>
    </location>
</feature>
<evidence type="ECO:0000256" key="1">
    <source>
        <dbReference type="SAM" id="MobiDB-lite"/>
    </source>
</evidence>
<dbReference type="Proteomes" id="UP001287286">
    <property type="component" value="Unassembled WGS sequence"/>
</dbReference>
<dbReference type="Pfam" id="PF13921">
    <property type="entry name" value="Myb_DNA-bind_6"/>
    <property type="match status" value="1"/>
</dbReference>
<evidence type="ECO:0000313" key="4">
    <source>
        <dbReference type="Proteomes" id="UP001287286"/>
    </source>
</evidence>
<dbReference type="CDD" id="cd00167">
    <property type="entry name" value="SANT"/>
    <property type="match status" value="2"/>
</dbReference>
<comment type="caution">
    <text evidence="3">The sequence shown here is derived from an EMBL/GenBank/DDBJ whole genome shotgun (WGS) entry which is preliminary data.</text>
</comment>
<name>A0ABR0CJA2_PURLI</name>
<accession>A0ABR0CJA2</accession>
<dbReference type="InterPro" id="IPR001005">
    <property type="entry name" value="SANT/Myb"/>
</dbReference>
<evidence type="ECO:0000259" key="2">
    <source>
        <dbReference type="PROSITE" id="PS50090"/>
    </source>
</evidence>
<feature type="region of interest" description="Disordered" evidence="1">
    <location>
        <begin position="397"/>
        <end position="439"/>
    </location>
</feature>
<organism evidence="3 4">
    <name type="scientific">Purpureocillium lilacinum</name>
    <name type="common">Paecilomyces lilacinus</name>
    <dbReference type="NCBI Taxonomy" id="33203"/>
    <lineage>
        <taxon>Eukaryota</taxon>
        <taxon>Fungi</taxon>
        <taxon>Dikarya</taxon>
        <taxon>Ascomycota</taxon>
        <taxon>Pezizomycotina</taxon>
        <taxon>Sordariomycetes</taxon>
        <taxon>Hypocreomycetidae</taxon>
        <taxon>Hypocreales</taxon>
        <taxon>Ophiocordycipitaceae</taxon>
        <taxon>Purpureocillium</taxon>
    </lineage>
</organism>
<dbReference type="Gene3D" id="1.10.10.60">
    <property type="entry name" value="Homeodomain-like"/>
    <property type="match status" value="2"/>
</dbReference>
<feature type="compositionally biased region" description="Low complexity" evidence="1">
    <location>
        <begin position="86"/>
        <end position="114"/>
    </location>
</feature>
<gene>
    <name evidence="3" type="ORF">Purlil1_409</name>
</gene>
<protein>
    <recommendedName>
        <fullName evidence="2">Myb-like domain-containing protein</fullName>
    </recommendedName>
</protein>
<feature type="domain" description="Myb-like" evidence="2">
    <location>
        <begin position="351"/>
        <end position="403"/>
    </location>
</feature>
<dbReference type="InterPro" id="IPR009057">
    <property type="entry name" value="Homeodomain-like_sf"/>
</dbReference>
<evidence type="ECO:0000313" key="3">
    <source>
        <dbReference type="EMBL" id="KAK4095613.1"/>
    </source>
</evidence>
<dbReference type="SMART" id="SM00717">
    <property type="entry name" value="SANT"/>
    <property type="match status" value="2"/>
</dbReference>
<sequence length="439" mass="47989">MIEKVSQHSLEAVPSRRLWRDPCAGVTLADNYRVEGYGVDYAAHASHGGGLGQRVQHANSSSQPGQHQQHHASPYEQPPHNHHHPQQQTQHQQQTHRQQQLPYPAQQQQQQQQQRQHRGSVHHPGVTATGPNTPGGVSAHGHLPTRSVVPMGQKQAEGQVAMDPSHYMHGHRLAHVRFGAASLVSTPLYDVVSSPTQSPYAPYSAPAAKRSPTEDFDLSVAGVSLVDQSGPDSVQASSLGEVYGQAAAAAAAAAASHPEQPQLHHHHHLPDLGSSSKSKRRVDMGGTPSMVGQAGMPPPAPRPRGPRLKFTAEGDQLLLELKEQKNLTWKQIADFFPGRSSGTLQVRYCTKLKAKTTMWTEEMDQKLLKALQDYENEKWRIVAHKVGSGFTPAACRERSEQLATGGDKQEAEEPLWQSLSPKASSLPESLEMPQTQRPL</sequence>
<dbReference type="Pfam" id="PF00249">
    <property type="entry name" value="Myb_DNA-binding"/>
    <property type="match status" value="1"/>
</dbReference>
<dbReference type="PROSITE" id="PS50090">
    <property type="entry name" value="MYB_LIKE"/>
    <property type="match status" value="1"/>
</dbReference>